<dbReference type="Proteomes" id="UP000588806">
    <property type="component" value="Unassembled WGS sequence"/>
</dbReference>
<dbReference type="SUPFAM" id="SSF54523">
    <property type="entry name" value="Pili subunits"/>
    <property type="match status" value="1"/>
</dbReference>
<comment type="caution">
    <text evidence="2">The sequence shown here is derived from an EMBL/GenBank/DDBJ whole genome shotgun (WGS) entry which is preliminary data.</text>
</comment>
<evidence type="ECO:0000313" key="3">
    <source>
        <dbReference type="Proteomes" id="UP000588806"/>
    </source>
</evidence>
<gene>
    <name evidence="2" type="ORF">HLB35_08475</name>
</gene>
<dbReference type="Pfam" id="PF07963">
    <property type="entry name" value="N_methyl"/>
    <property type="match status" value="1"/>
</dbReference>
<proteinExistence type="predicted"/>
<protein>
    <recommendedName>
        <fullName evidence="4">Prepilin-type N-terminal cleavage/methylation domain-containing protein</fullName>
    </recommendedName>
</protein>
<dbReference type="PROSITE" id="PS00409">
    <property type="entry name" value="PROKAR_NTER_METHYL"/>
    <property type="match status" value="1"/>
</dbReference>
<keyword evidence="1" id="KW-0472">Membrane</keyword>
<name>A0A7Y3TX53_9GAMM</name>
<evidence type="ECO:0000313" key="2">
    <source>
        <dbReference type="EMBL" id="NOG31793.1"/>
    </source>
</evidence>
<keyword evidence="3" id="KW-1185">Reference proteome</keyword>
<organism evidence="2 3">
    <name type="scientific">Vreelandella azerica</name>
    <dbReference type="NCBI Taxonomy" id="2732867"/>
    <lineage>
        <taxon>Bacteria</taxon>
        <taxon>Pseudomonadati</taxon>
        <taxon>Pseudomonadota</taxon>
        <taxon>Gammaproteobacteria</taxon>
        <taxon>Oceanospirillales</taxon>
        <taxon>Halomonadaceae</taxon>
        <taxon>Vreelandella</taxon>
    </lineage>
</organism>
<dbReference type="AlphaFoldDB" id="A0A7Y3TX53"/>
<feature type="transmembrane region" description="Helical" evidence="1">
    <location>
        <begin position="12"/>
        <end position="31"/>
    </location>
</feature>
<dbReference type="InterPro" id="IPR045584">
    <property type="entry name" value="Pilin-like"/>
</dbReference>
<sequence length="185" mass="19935">MKRQAGITLVELMVALAIAALTILGAGQLYLSALTTFQQVDALSRRQETLIFVTETLIRDIRNAHTVTHESHAIKLAVPKDALSSCATPDLDKRYYLNPAPSGGYSLTLSECREPGGWKTSQPLISGFHDDSAFAVEAKGKGRYQLTLQLSADNSQGYETIAFNVQSRVAALAQHDASTVLTGGK</sequence>
<accession>A0A7Y3TX53</accession>
<reference evidence="2 3" key="2">
    <citation type="submission" date="2020-06" db="EMBL/GenBank/DDBJ databases">
        <title>Halomonas songnenensis sp. nov., a moderately halophilic bacterium isolated from saline and alkaline soils.</title>
        <authorList>
            <person name="Jiang J."/>
            <person name="Pan Y."/>
        </authorList>
    </citation>
    <scope>NUCLEOTIDE SEQUENCE [LARGE SCALE GENOMIC DNA]</scope>
    <source>
        <strain evidence="2 3">TBZ9</strain>
    </source>
</reference>
<evidence type="ECO:0000256" key="1">
    <source>
        <dbReference type="SAM" id="Phobius"/>
    </source>
</evidence>
<keyword evidence="1" id="KW-1133">Transmembrane helix</keyword>
<evidence type="ECO:0008006" key="4">
    <source>
        <dbReference type="Google" id="ProtNLM"/>
    </source>
</evidence>
<dbReference type="RefSeq" id="WP_171702264.1">
    <property type="nucleotide sequence ID" value="NZ_JABFHI010000003.1"/>
</dbReference>
<keyword evidence="1" id="KW-0812">Transmembrane</keyword>
<dbReference type="InterPro" id="IPR012902">
    <property type="entry name" value="N_methyl_site"/>
</dbReference>
<dbReference type="EMBL" id="JABFHI010000003">
    <property type="protein sequence ID" value="NOG31793.1"/>
    <property type="molecule type" value="Genomic_DNA"/>
</dbReference>
<reference evidence="2 3" key="1">
    <citation type="submission" date="2020-05" db="EMBL/GenBank/DDBJ databases">
        <authorList>
            <person name="Ruan W."/>
            <person name="Jeon C.O."/>
            <person name="Chun B.H."/>
        </authorList>
    </citation>
    <scope>NUCLEOTIDE SEQUENCE [LARGE SCALE GENOMIC DNA]</scope>
    <source>
        <strain evidence="2 3">TBZ9</strain>
    </source>
</reference>